<dbReference type="NCBIfam" id="TIGR00401">
    <property type="entry name" value="msrA"/>
    <property type="match status" value="1"/>
</dbReference>
<dbReference type="SUPFAM" id="SSF55068">
    <property type="entry name" value="Peptide methionine sulfoxide reductase"/>
    <property type="match status" value="1"/>
</dbReference>
<evidence type="ECO:0000256" key="2">
    <source>
        <dbReference type="ARBA" id="ARBA00047806"/>
    </source>
</evidence>
<proteinExistence type="inferred from homology"/>
<dbReference type="PANTHER" id="PTHR43774">
    <property type="entry name" value="PEPTIDE METHIONINE SULFOXIDE REDUCTASE"/>
    <property type="match status" value="1"/>
</dbReference>
<feature type="domain" description="Peptide methionine sulphoxide reductase MsrA" evidence="5">
    <location>
        <begin position="7"/>
        <end position="159"/>
    </location>
</feature>
<comment type="catalytic activity">
    <reaction evidence="3 4">
        <text>[thioredoxin]-disulfide + L-methionine + H2O = L-methionine (S)-S-oxide + [thioredoxin]-dithiol</text>
        <dbReference type="Rhea" id="RHEA:19993"/>
        <dbReference type="Rhea" id="RHEA-COMP:10698"/>
        <dbReference type="Rhea" id="RHEA-COMP:10700"/>
        <dbReference type="ChEBI" id="CHEBI:15377"/>
        <dbReference type="ChEBI" id="CHEBI:29950"/>
        <dbReference type="ChEBI" id="CHEBI:50058"/>
        <dbReference type="ChEBI" id="CHEBI:57844"/>
        <dbReference type="ChEBI" id="CHEBI:58772"/>
        <dbReference type="EC" id="1.8.4.11"/>
    </reaction>
</comment>
<sequence>MSSNIEQATLGGGCFWCTEAVFRQLKGIELCESGYSGGSDPNPNYDKICGGKTGHAEVVRLHFDPNVISFRKILAVFFAIHDPTTLNRQGNDIGTQYRSVIFFHTDEQRDTALAFVEDLEKRKIFRDKVVTEISPLINYFPAEKYHQEYFENNPMQPYCAYVVAPKVEKAEDLFADLFKR</sequence>
<dbReference type="Pfam" id="PF01625">
    <property type="entry name" value="PMSR"/>
    <property type="match status" value="1"/>
</dbReference>
<dbReference type="HAMAP" id="MF_01401">
    <property type="entry name" value="MsrA"/>
    <property type="match status" value="1"/>
</dbReference>
<evidence type="ECO:0000259" key="5">
    <source>
        <dbReference type="Pfam" id="PF01625"/>
    </source>
</evidence>
<evidence type="ECO:0000256" key="4">
    <source>
        <dbReference type="HAMAP-Rule" id="MF_01401"/>
    </source>
</evidence>
<protein>
    <recommendedName>
        <fullName evidence="4">Peptide methionine sulfoxide reductase MsrA</fullName>
        <shortName evidence="4">Protein-methionine-S-oxide reductase</shortName>
        <ecNumber evidence="4">1.8.4.11</ecNumber>
    </recommendedName>
    <alternativeName>
        <fullName evidence="4">Peptide-methionine (S)-S-oxide reductase</fullName>
        <shortName evidence="4">Peptide Met(O) reductase</shortName>
    </alternativeName>
</protein>
<comment type="similarity">
    <text evidence="4">Belongs to the MsrA Met sulfoxide reductase family.</text>
</comment>
<organism evidence="6 7">
    <name type="scientific">Limnobacter thiooxidans</name>
    <dbReference type="NCBI Taxonomy" id="131080"/>
    <lineage>
        <taxon>Bacteria</taxon>
        <taxon>Pseudomonadati</taxon>
        <taxon>Pseudomonadota</taxon>
        <taxon>Betaproteobacteria</taxon>
        <taxon>Burkholderiales</taxon>
        <taxon>Burkholderiaceae</taxon>
        <taxon>Limnobacter</taxon>
    </lineage>
</organism>
<accession>A0AA86J8R2</accession>
<evidence type="ECO:0000256" key="3">
    <source>
        <dbReference type="ARBA" id="ARBA00048782"/>
    </source>
</evidence>
<name>A0AA86J8R2_9BURK</name>
<dbReference type="KEGG" id="lto:RGQ30_26860"/>
<dbReference type="RefSeq" id="WP_130557710.1">
    <property type="nucleotide sequence ID" value="NZ_AP028947.1"/>
</dbReference>
<comment type="function">
    <text evidence="4">Has an important function as a repair enzyme for proteins that have been inactivated by oxidation. Catalyzes the reversible oxidation-reduction of methionine sulfoxide in proteins to methionine.</text>
</comment>
<dbReference type="EC" id="1.8.4.11" evidence="4"/>
<evidence type="ECO:0000313" key="7">
    <source>
        <dbReference type="Proteomes" id="UP001329151"/>
    </source>
</evidence>
<keyword evidence="7" id="KW-1185">Reference proteome</keyword>
<comment type="catalytic activity">
    <reaction evidence="2 4">
        <text>L-methionyl-[protein] + [thioredoxin]-disulfide + H2O = L-methionyl-(S)-S-oxide-[protein] + [thioredoxin]-dithiol</text>
        <dbReference type="Rhea" id="RHEA:14217"/>
        <dbReference type="Rhea" id="RHEA-COMP:10698"/>
        <dbReference type="Rhea" id="RHEA-COMP:10700"/>
        <dbReference type="Rhea" id="RHEA-COMP:12313"/>
        <dbReference type="Rhea" id="RHEA-COMP:12315"/>
        <dbReference type="ChEBI" id="CHEBI:15377"/>
        <dbReference type="ChEBI" id="CHEBI:16044"/>
        <dbReference type="ChEBI" id="CHEBI:29950"/>
        <dbReference type="ChEBI" id="CHEBI:44120"/>
        <dbReference type="ChEBI" id="CHEBI:50058"/>
        <dbReference type="EC" id="1.8.4.11"/>
    </reaction>
</comment>
<dbReference type="Proteomes" id="UP001329151">
    <property type="component" value="Chromosome"/>
</dbReference>
<dbReference type="AlphaFoldDB" id="A0AA86J8R2"/>
<dbReference type="GO" id="GO:0008113">
    <property type="term" value="F:peptide-methionine (S)-S-oxide reductase activity"/>
    <property type="evidence" value="ECO:0007669"/>
    <property type="project" value="UniProtKB-UniRule"/>
</dbReference>
<keyword evidence="1 4" id="KW-0560">Oxidoreductase</keyword>
<feature type="active site" evidence="4">
    <location>
        <position position="14"/>
    </location>
</feature>
<dbReference type="Gene3D" id="3.30.1060.10">
    <property type="entry name" value="Peptide methionine sulphoxide reductase MsrA"/>
    <property type="match status" value="1"/>
</dbReference>
<reference evidence="6 7" key="1">
    <citation type="submission" date="2023-10" db="EMBL/GenBank/DDBJ databases">
        <title>Complete Genome Sequence of Limnobacter thiooxidans CS-K2T, Isolated from freshwater lake sediments in Bavaria, Germany.</title>
        <authorList>
            <person name="Naruki M."/>
            <person name="Watanabe A."/>
            <person name="Warashina T."/>
            <person name="Morita T."/>
            <person name="Arakawa K."/>
        </authorList>
    </citation>
    <scope>NUCLEOTIDE SEQUENCE [LARGE SCALE GENOMIC DNA]</scope>
    <source>
        <strain evidence="6 7">CS-K2</strain>
    </source>
</reference>
<dbReference type="PANTHER" id="PTHR43774:SF1">
    <property type="entry name" value="PEPTIDE METHIONINE SULFOXIDE REDUCTASE MSRA 2"/>
    <property type="match status" value="1"/>
</dbReference>
<dbReference type="InterPro" id="IPR002569">
    <property type="entry name" value="Met_Sox_Rdtase_MsrA_dom"/>
</dbReference>
<evidence type="ECO:0000256" key="1">
    <source>
        <dbReference type="ARBA" id="ARBA00023002"/>
    </source>
</evidence>
<gene>
    <name evidence="6" type="primary">msrA_2</name>
    <name evidence="4" type="synonym">msrA</name>
    <name evidence="6" type="ORF">RGQ30_26860</name>
</gene>
<evidence type="ECO:0000313" key="6">
    <source>
        <dbReference type="EMBL" id="BET27185.1"/>
    </source>
</evidence>
<dbReference type="EMBL" id="AP028947">
    <property type="protein sequence ID" value="BET27185.1"/>
    <property type="molecule type" value="Genomic_DNA"/>
</dbReference>
<dbReference type="InterPro" id="IPR036509">
    <property type="entry name" value="Met_Sox_Rdtase_MsrA_sf"/>
</dbReference>